<comment type="caution">
    <text evidence="3">The sequence shown here is derived from an EMBL/GenBank/DDBJ whole genome shotgun (WGS) entry which is preliminary data.</text>
</comment>
<name>A0A0H2MBN7_9PROT</name>
<dbReference type="SUPFAM" id="SSF51905">
    <property type="entry name" value="FAD/NAD(P)-binding domain"/>
    <property type="match status" value="1"/>
</dbReference>
<evidence type="ECO:0000256" key="1">
    <source>
        <dbReference type="ARBA" id="ARBA00023002"/>
    </source>
</evidence>
<dbReference type="Proteomes" id="UP000035444">
    <property type="component" value="Unassembled WGS sequence"/>
</dbReference>
<dbReference type="Pfam" id="PF01266">
    <property type="entry name" value="DAO"/>
    <property type="match status" value="1"/>
</dbReference>
<proteinExistence type="predicted"/>
<evidence type="ECO:0000313" key="3">
    <source>
        <dbReference type="EMBL" id="KLN59616.1"/>
    </source>
</evidence>
<dbReference type="AlphaFoldDB" id="A0A0H2MBN7"/>
<dbReference type="InterPro" id="IPR006076">
    <property type="entry name" value="FAD-dep_OxRdtase"/>
</dbReference>
<dbReference type="RefSeq" id="WP_047765296.1">
    <property type="nucleotide sequence ID" value="NZ_LAQL01000012.1"/>
</dbReference>
<dbReference type="STRING" id="1489064.WH96_16320"/>
<feature type="domain" description="FAD dependent oxidoreductase" evidence="2">
    <location>
        <begin position="3"/>
        <end position="103"/>
    </location>
</feature>
<dbReference type="Gene3D" id="3.30.9.10">
    <property type="entry name" value="D-Amino Acid Oxidase, subunit A, domain 2"/>
    <property type="match status" value="1"/>
</dbReference>
<reference evidence="3 4" key="1">
    <citation type="submission" date="2015-03" db="EMBL/GenBank/DDBJ databases">
        <title>Genome Sequence of Kiloniella spongiae MEBiC09566, isolated from a marine sponge.</title>
        <authorList>
            <person name="Shao Z."/>
            <person name="Wang L."/>
            <person name="Li X."/>
        </authorList>
    </citation>
    <scope>NUCLEOTIDE SEQUENCE [LARGE SCALE GENOMIC DNA]</scope>
    <source>
        <strain evidence="3 4">MEBiC09566</strain>
    </source>
</reference>
<gene>
    <name evidence="3" type="ORF">WH96_16320</name>
</gene>
<sequence>ETHNTDADVMGSGEIELAHKANRMDDLRQEQEFLGKTFDHNTYVLAPAQLAEIGLSGDFHGGLHNPDRVWSSSLKYARGLARLLRDGGIEIFGNSPVTKWEKHVRWSPSSHLTGHGKSQLRHY</sequence>
<evidence type="ECO:0000259" key="2">
    <source>
        <dbReference type="Pfam" id="PF01266"/>
    </source>
</evidence>
<protein>
    <recommendedName>
        <fullName evidence="2">FAD dependent oxidoreductase domain-containing protein</fullName>
    </recommendedName>
</protein>
<keyword evidence="4" id="KW-1185">Reference proteome</keyword>
<dbReference type="OrthoDB" id="9806601at2"/>
<dbReference type="InterPro" id="IPR036188">
    <property type="entry name" value="FAD/NAD-bd_sf"/>
</dbReference>
<keyword evidence="1" id="KW-0560">Oxidoreductase</keyword>
<dbReference type="Gene3D" id="3.50.50.60">
    <property type="entry name" value="FAD/NAD(P)-binding domain"/>
    <property type="match status" value="1"/>
</dbReference>
<dbReference type="EMBL" id="LAQL01000012">
    <property type="protein sequence ID" value="KLN59616.1"/>
    <property type="molecule type" value="Genomic_DNA"/>
</dbReference>
<organism evidence="3 4">
    <name type="scientific">Kiloniella spongiae</name>
    <dbReference type="NCBI Taxonomy" id="1489064"/>
    <lineage>
        <taxon>Bacteria</taxon>
        <taxon>Pseudomonadati</taxon>
        <taxon>Pseudomonadota</taxon>
        <taxon>Alphaproteobacteria</taxon>
        <taxon>Rhodospirillales</taxon>
        <taxon>Kiloniellaceae</taxon>
        <taxon>Kiloniella</taxon>
    </lineage>
</organism>
<accession>A0A0H2MBN7</accession>
<feature type="non-terminal residue" evidence="3">
    <location>
        <position position="1"/>
    </location>
</feature>
<evidence type="ECO:0000313" key="4">
    <source>
        <dbReference type="Proteomes" id="UP000035444"/>
    </source>
</evidence>
<dbReference type="GO" id="GO:0016491">
    <property type="term" value="F:oxidoreductase activity"/>
    <property type="evidence" value="ECO:0007669"/>
    <property type="project" value="UniProtKB-KW"/>
</dbReference>